<name>A0A0A1U894_ENTIV</name>
<dbReference type="GO" id="GO:0005615">
    <property type="term" value="C:extracellular space"/>
    <property type="evidence" value="ECO:0007669"/>
    <property type="project" value="TreeGrafter"/>
</dbReference>
<dbReference type="EMBL" id="KB206670">
    <property type="protein sequence ID" value="ELP89255.1"/>
    <property type="molecule type" value="Genomic_DNA"/>
</dbReference>
<dbReference type="InterPro" id="IPR045473">
    <property type="entry name" value="ASM_C"/>
</dbReference>
<keyword evidence="4" id="KW-0378">Hydrolase</keyword>
<feature type="domain" description="Calcineurin-like phosphoesterase" evidence="7">
    <location>
        <begin position="22"/>
        <end position="281"/>
    </location>
</feature>
<keyword evidence="6" id="KW-0732">Signal</keyword>
<proteinExistence type="inferred from homology"/>
<dbReference type="PANTHER" id="PTHR10340:SF53">
    <property type="entry name" value="SPHINGOMYELINASE PHOSPHODIESTERASE D"/>
    <property type="match status" value="1"/>
</dbReference>
<accession>A0A0A1U894</accession>
<dbReference type="KEGG" id="eiv:EIN_487470"/>
<keyword evidence="10" id="KW-1185">Reference proteome</keyword>
<organism evidence="9 10">
    <name type="scientific">Entamoeba invadens IP1</name>
    <dbReference type="NCBI Taxonomy" id="370355"/>
    <lineage>
        <taxon>Eukaryota</taxon>
        <taxon>Amoebozoa</taxon>
        <taxon>Evosea</taxon>
        <taxon>Archamoebae</taxon>
        <taxon>Mastigamoebida</taxon>
        <taxon>Entamoebidae</taxon>
        <taxon>Entamoeba</taxon>
    </lineage>
</organism>
<dbReference type="OrthoDB" id="348678at2759"/>
<evidence type="ECO:0000256" key="2">
    <source>
        <dbReference type="ARBA" id="ARBA00008234"/>
    </source>
</evidence>
<evidence type="ECO:0000256" key="5">
    <source>
        <dbReference type="ARBA" id="ARBA00023180"/>
    </source>
</evidence>
<dbReference type="InterPro" id="IPR029052">
    <property type="entry name" value="Metallo-depent_PP-like"/>
</dbReference>
<dbReference type="SUPFAM" id="SSF56300">
    <property type="entry name" value="Metallo-dependent phosphatases"/>
    <property type="match status" value="1"/>
</dbReference>
<dbReference type="PANTHER" id="PTHR10340">
    <property type="entry name" value="SPHINGOMYELIN PHOSPHODIESTERASE"/>
    <property type="match status" value="1"/>
</dbReference>
<evidence type="ECO:0000259" key="7">
    <source>
        <dbReference type="Pfam" id="PF00149"/>
    </source>
</evidence>
<dbReference type="GeneID" id="14888163"/>
<feature type="domain" description="Sphingomyelin phosphodiesterase C-terminal" evidence="8">
    <location>
        <begin position="302"/>
        <end position="379"/>
    </location>
</feature>
<evidence type="ECO:0000259" key="8">
    <source>
        <dbReference type="Pfam" id="PF19272"/>
    </source>
</evidence>
<evidence type="ECO:0000256" key="6">
    <source>
        <dbReference type="SAM" id="SignalP"/>
    </source>
</evidence>
<reference evidence="9 10" key="1">
    <citation type="submission" date="2012-10" db="EMBL/GenBank/DDBJ databases">
        <authorList>
            <person name="Zafar N."/>
            <person name="Inman J."/>
            <person name="Hall N."/>
            <person name="Lorenzi H."/>
            <person name="Caler E."/>
        </authorList>
    </citation>
    <scope>NUCLEOTIDE SEQUENCE [LARGE SCALE GENOMIC DNA]</scope>
    <source>
        <strain evidence="9 10">IP1</strain>
    </source>
</reference>
<dbReference type="RefSeq" id="XP_004256026.1">
    <property type="nucleotide sequence ID" value="XM_004255978.1"/>
</dbReference>
<keyword evidence="3" id="KW-0964">Secreted</keyword>
<evidence type="ECO:0000313" key="9">
    <source>
        <dbReference type="EMBL" id="ELP89255.1"/>
    </source>
</evidence>
<dbReference type="Gene3D" id="3.60.21.10">
    <property type="match status" value="1"/>
</dbReference>
<dbReference type="Proteomes" id="UP000014680">
    <property type="component" value="Unassembled WGS sequence"/>
</dbReference>
<dbReference type="Pfam" id="PF00149">
    <property type="entry name" value="Metallophos"/>
    <property type="match status" value="1"/>
</dbReference>
<dbReference type="GO" id="GO:0008081">
    <property type="term" value="F:phosphoric diester hydrolase activity"/>
    <property type="evidence" value="ECO:0007669"/>
    <property type="project" value="TreeGrafter"/>
</dbReference>
<comment type="similarity">
    <text evidence="2">Belongs to the acid sphingomyelinase family.</text>
</comment>
<gene>
    <name evidence="9" type="ORF">EIN_487470</name>
</gene>
<dbReference type="VEuPathDB" id="AmoebaDB:EIN_487470"/>
<feature type="chain" id="PRO_5001980304" evidence="6">
    <location>
        <begin position="18"/>
        <end position="413"/>
    </location>
</feature>
<evidence type="ECO:0000313" key="10">
    <source>
        <dbReference type="Proteomes" id="UP000014680"/>
    </source>
</evidence>
<sequence>MILVQLLFIFCYQLTQSRLIDIVQLTDIHYDMLMDASKYNEDTSCRGKGTTMDEKTKLFYVPSRQIPKPKDPMFGLYYCDSNKNLVKEAIQQSYRVSPYPAIVVVSGDVSAHSPGDAFKDTMQEGLQFVKHKYPGVPIVFCIGNNDFNPSYITSCDDTKYTQYYSYFKDYIPASEAEEYKHHGSYYQHFNSLRLTVVSINTILYGPKLTGDDCDSLSHIEEGLNEARKIGNGVLIVGHFPFGVAAYDCKSYLNSTVQSRFLEMLKKNEDIIVENIFGHDHRDEVKVVDGVVGLTSISVSPLFGNSPGMRVYKYDTTKKIIEDYIDYFMDFQKSTQQARGVWSQGYSFKKMYEVADATPSNVLIAAKKMKDDALMYMKYTSLVNGFFDPEYKKKECVMISNNNADYQKCTQSML</sequence>
<dbReference type="OMA" id="KGIWTNP"/>
<dbReference type="Pfam" id="PF19272">
    <property type="entry name" value="ASMase_C"/>
    <property type="match status" value="1"/>
</dbReference>
<feature type="signal peptide" evidence="6">
    <location>
        <begin position="1"/>
        <end position="17"/>
    </location>
</feature>
<keyword evidence="5" id="KW-0325">Glycoprotein</keyword>
<dbReference type="AlphaFoldDB" id="A0A0A1U894"/>
<dbReference type="InterPro" id="IPR004843">
    <property type="entry name" value="Calcineurin-like_PHP"/>
</dbReference>
<comment type="subcellular location">
    <subcellularLocation>
        <location evidence="1">Secreted</location>
    </subcellularLocation>
</comment>
<protein>
    <submittedName>
        <fullName evidence="9">Sphingomyelin phosphodiesterase, putative</fullName>
    </submittedName>
</protein>
<evidence type="ECO:0000256" key="4">
    <source>
        <dbReference type="ARBA" id="ARBA00022801"/>
    </source>
</evidence>
<evidence type="ECO:0000256" key="3">
    <source>
        <dbReference type="ARBA" id="ARBA00022525"/>
    </source>
</evidence>
<evidence type="ECO:0000256" key="1">
    <source>
        <dbReference type="ARBA" id="ARBA00004613"/>
    </source>
</evidence>